<organism evidence="3 4">
    <name type="scientific">Thelonectria olida</name>
    <dbReference type="NCBI Taxonomy" id="1576542"/>
    <lineage>
        <taxon>Eukaryota</taxon>
        <taxon>Fungi</taxon>
        <taxon>Dikarya</taxon>
        <taxon>Ascomycota</taxon>
        <taxon>Pezizomycotina</taxon>
        <taxon>Sordariomycetes</taxon>
        <taxon>Hypocreomycetidae</taxon>
        <taxon>Hypocreales</taxon>
        <taxon>Nectriaceae</taxon>
        <taxon>Thelonectria</taxon>
    </lineage>
</organism>
<feature type="transmembrane region" description="Helical" evidence="1">
    <location>
        <begin position="246"/>
        <end position="264"/>
    </location>
</feature>
<feature type="domain" description="DUF6594" evidence="2">
    <location>
        <begin position="98"/>
        <end position="284"/>
    </location>
</feature>
<evidence type="ECO:0000256" key="1">
    <source>
        <dbReference type="SAM" id="Phobius"/>
    </source>
</evidence>
<dbReference type="EMBL" id="JAGPYM010000009">
    <property type="protein sequence ID" value="KAH6890668.1"/>
    <property type="molecule type" value="Genomic_DNA"/>
</dbReference>
<accession>A0A9P9AQP5</accession>
<keyword evidence="1" id="KW-0472">Membrane</keyword>
<proteinExistence type="predicted"/>
<comment type="caution">
    <text evidence="3">The sequence shown here is derived from an EMBL/GenBank/DDBJ whole genome shotgun (WGS) entry which is preliminary data.</text>
</comment>
<sequence length="293" mass="32894">MTTPFFYPEPRWQRSAMNCEAPREMNQNIEDRHEIQEDEHLEGLASLPYLERLTCFIRGSTRHSIPGGVTVVDFRPLYSVTIHHLQRQLAEEIQRLTNADLTTQQLDRIRETLHKYTDALRDFEFIHANRWNTYFVKDIAASRLDDGQGSRLQAALIAELDLKAETPHSSLFRDSDLLGSFNPQLMQHSTTIGQSLGTDRAHIVADQEHRARLRMAARRFAFAVIGGLIIVMPMLILVSGTATVKMQVVISISIFLFALGVAIFSKTAPENLLVATAAYAAVLVTFIGDDGGC</sequence>
<keyword evidence="1" id="KW-1133">Transmembrane helix</keyword>
<evidence type="ECO:0000313" key="4">
    <source>
        <dbReference type="Proteomes" id="UP000777438"/>
    </source>
</evidence>
<dbReference type="Pfam" id="PF20237">
    <property type="entry name" value="DUF6594"/>
    <property type="match status" value="1"/>
</dbReference>
<keyword evidence="4" id="KW-1185">Reference proteome</keyword>
<feature type="transmembrane region" description="Helical" evidence="1">
    <location>
        <begin position="220"/>
        <end position="240"/>
    </location>
</feature>
<dbReference type="AlphaFoldDB" id="A0A9P9AQP5"/>
<name>A0A9P9AQP5_9HYPO</name>
<dbReference type="OrthoDB" id="3546297at2759"/>
<dbReference type="InterPro" id="IPR046529">
    <property type="entry name" value="DUF6594"/>
</dbReference>
<gene>
    <name evidence="3" type="ORF">B0T10DRAFT_486409</name>
</gene>
<keyword evidence="1" id="KW-0812">Transmembrane</keyword>
<evidence type="ECO:0000313" key="3">
    <source>
        <dbReference type="EMBL" id="KAH6890668.1"/>
    </source>
</evidence>
<protein>
    <recommendedName>
        <fullName evidence="2">DUF6594 domain-containing protein</fullName>
    </recommendedName>
</protein>
<dbReference type="Proteomes" id="UP000777438">
    <property type="component" value="Unassembled WGS sequence"/>
</dbReference>
<feature type="transmembrane region" description="Helical" evidence="1">
    <location>
        <begin position="271"/>
        <end position="288"/>
    </location>
</feature>
<reference evidence="3 4" key="1">
    <citation type="journal article" date="2021" name="Nat. Commun.">
        <title>Genetic determinants of endophytism in the Arabidopsis root mycobiome.</title>
        <authorList>
            <person name="Mesny F."/>
            <person name="Miyauchi S."/>
            <person name="Thiergart T."/>
            <person name="Pickel B."/>
            <person name="Atanasova L."/>
            <person name="Karlsson M."/>
            <person name="Huettel B."/>
            <person name="Barry K.W."/>
            <person name="Haridas S."/>
            <person name="Chen C."/>
            <person name="Bauer D."/>
            <person name="Andreopoulos W."/>
            <person name="Pangilinan J."/>
            <person name="LaButti K."/>
            <person name="Riley R."/>
            <person name="Lipzen A."/>
            <person name="Clum A."/>
            <person name="Drula E."/>
            <person name="Henrissat B."/>
            <person name="Kohler A."/>
            <person name="Grigoriev I.V."/>
            <person name="Martin F.M."/>
            <person name="Hacquard S."/>
        </authorList>
    </citation>
    <scope>NUCLEOTIDE SEQUENCE [LARGE SCALE GENOMIC DNA]</scope>
    <source>
        <strain evidence="3 4">MPI-CAGE-CH-0241</strain>
    </source>
</reference>
<evidence type="ECO:0000259" key="2">
    <source>
        <dbReference type="Pfam" id="PF20237"/>
    </source>
</evidence>